<feature type="compositionally biased region" description="Low complexity" evidence="1">
    <location>
        <begin position="397"/>
        <end position="406"/>
    </location>
</feature>
<name>A0A1X1YJ37_9MYCO</name>
<dbReference type="InterPro" id="IPR038765">
    <property type="entry name" value="Papain-like_cys_pep_sf"/>
</dbReference>
<feature type="compositionally biased region" description="Pro residues" evidence="1">
    <location>
        <begin position="48"/>
        <end position="58"/>
    </location>
</feature>
<feature type="compositionally biased region" description="Low complexity" evidence="1">
    <location>
        <begin position="266"/>
        <end position="276"/>
    </location>
</feature>
<evidence type="ECO:0000313" key="3">
    <source>
        <dbReference type="Proteomes" id="UP000193487"/>
    </source>
</evidence>
<feature type="compositionally biased region" description="Basic and acidic residues" evidence="1">
    <location>
        <begin position="104"/>
        <end position="114"/>
    </location>
</feature>
<accession>A0A1X1YJ37</accession>
<feature type="region of interest" description="Disordered" evidence="1">
    <location>
        <begin position="37"/>
        <end position="71"/>
    </location>
</feature>
<feature type="region of interest" description="Disordered" evidence="1">
    <location>
        <begin position="389"/>
        <end position="453"/>
    </location>
</feature>
<sequence>MSFVTDMLFPSWIGNLFLGPLGSVLIEEFKRFSHGGHELFGTGEHPNLPAPPPPPGPAPQTGGSGPTQDAIDKLNDTINKMQQELKELHDAATHASDQSGANSDDGRRTNDRILRNGSDLGGALAPQGSTPEAESGRLAAMQQQIDALTKNVQDKANNANGIADALRNMGMSPLGMGMPGMGMPGMGMPALGGLGGLGAPGLSPLGGPAVTAHPADELKPPKVTATDKDPLAPPKLTTPADQATPPAAPSTAPSTQPASTPPAAPATPGTAAQPSNTPAPPPAPAPESKDITLPSGQVVTAPNPAAAKAVRTAINQPAGKGDVATTAYAGTGVDIPTDGADPGRKIDPADLQPGDIAVFDDHTAIVAGNGQLIGPDGKLQPLGVINDMPGFNGFYRPTEPADTPSTSSPPPPAAPPEHDRATTLASPPPNTATDTPAVSPGFGLPPRPTEHVG</sequence>
<feature type="region of interest" description="Disordered" evidence="1">
    <location>
        <begin position="90"/>
        <end position="137"/>
    </location>
</feature>
<evidence type="ECO:0000313" key="2">
    <source>
        <dbReference type="EMBL" id="ORW11098.1"/>
    </source>
</evidence>
<proteinExistence type="predicted"/>
<dbReference type="Proteomes" id="UP000193487">
    <property type="component" value="Unassembled WGS sequence"/>
</dbReference>
<comment type="caution">
    <text evidence="2">The sequence shown here is derived from an EMBL/GenBank/DDBJ whole genome shotgun (WGS) entry which is preliminary data.</text>
</comment>
<keyword evidence="3" id="KW-1185">Reference proteome</keyword>
<feature type="region of interest" description="Disordered" evidence="1">
    <location>
        <begin position="205"/>
        <end position="299"/>
    </location>
</feature>
<gene>
    <name evidence="2" type="ORF">AWC14_19495</name>
</gene>
<protein>
    <submittedName>
        <fullName evidence="2">Uncharacterized protein</fullName>
    </submittedName>
</protein>
<evidence type="ECO:0000256" key="1">
    <source>
        <dbReference type="SAM" id="MobiDB-lite"/>
    </source>
</evidence>
<feature type="compositionally biased region" description="Low complexity" evidence="1">
    <location>
        <begin position="237"/>
        <end position="258"/>
    </location>
</feature>
<dbReference type="OrthoDB" id="4668441at2"/>
<dbReference type="SUPFAM" id="SSF54001">
    <property type="entry name" value="Cysteine proteinases"/>
    <property type="match status" value="1"/>
</dbReference>
<dbReference type="AlphaFoldDB" id="A0A1X1YJ37"/>
<reference evidence="2 3" key="1">
    <citation type="submission" date="2016-01" db="EMBL/GenBank/DDBJ databases">
        <title>The new phylogeny of the genus Mycobacterium.</title>
        <authorList>
            <person name="Tarcisio F."/>
            <person name="Conor M."/>
            <person name="Antonella G."/>
            <person name="Elisabetta G."/>
            <person name="Giulia F.S."/>
            <person name="Sara T."/>
            <person name="Anna F."/>
            <person name="Clotilde B."/>
            <person name="Roberto B."/>
            <person name="Veronica D.S."/>
            <person name="Fabio R."/>
            <person name="Monica P."/>
            <person name="Olivier J."/>
            <person name="Enrico T."/>
            <person name="Nicola S."/>
        </authorList>
    </citation>
    <scope>NUCLEOTIDE SEQUENCE [LARGE SCALE GENOMIC DNA]</scope>
    <source>
        <strain evidence="2 3">DSM 45166</strain>
    </source>
</reference>
<organism evidence="2 3">
    <name type="scientific">Mycobacterium kyorinense</name>
    <dbReference type="NCBI Taxonomy" id="487514"/>
    <lineage>
        <taxon>Bacteria</taxon>
        <taxon>Bacillati</taxon>
        <taxon>Actinomycetota</taxon>
        <taxon>Actinomycetes</taxon>
        <taxon>Mycobacteriales</taxon>
        <taxon>Mycobacteriaceae</taxon>
        <taxon>Mycobacterium</taxon>
    </lineage>
</organism>
<dbReference type="RefSeq" id="WP_053094024.1">
    <property type="nucleotide sequence ID" value="NZ_LLXQ01000034.1"/>
</dbReference>
<dbReference type="EMBL" id="LQPE01000010">
    <property type="protein sequence ID" value="ORW11098.1"/>
    <property type="molecule type" value="Genomic_DNA"/>
</dbReference>
<feature type="compositionally biased region" description="Basic and acidic residues" evidence="1">
    <location>
        <begin position="214"/>
        <end position="230"/>
    </location>
</feature>
<dbReference type="Gene3D" id="3.90.1720.10">
    <property type="entry name" value="endopeptidase domain like (from Nostoc punctiforme)"/>
    <property type="match status" value="1"/>
</dbReference>